<dbReference type="PANTHER" id="PTHR10237">
    <property type="entry name" value="DEFORMED EPIDERMAL AUTOREGULATORY FACTOR 1 HOMOLOG SUPPRESSIN"/>
    <property type="match status" value="1"/>
</dbReference>
<evidence type="ECO:0000313" key="7">
    <source>
        <dbReference type="EMBL" id="KAG0580330.1"/>
    </source>
</evidence>
<dbReference type="InterPro" id="IPR024119">
    <property type="entry name" value="TF_DEAF-1"/>
</dbReference>
<dbReference type="Proteomes" id="UP000822688">
    <property type="component" value="Chromosome 4"/>
</dbReference>
<keyword evidence="3" id="KW-0862">Zinc</keyword>
<dbReference type="GO" id="GO:0008270">
    <property type="term" value="F:zinc ion binding"/>
    <property type="evidence" value="ECO:0007669"/>
    <property type="project" value="UniProtKB-KW"/>
</dbReference>
<keyword evidence="2 4" id="KW-0863">Zinc-finger</keyword>
<name>A0A8T0I979_CERPU</name>
<organism evidence="7 8">
    <name type="scientific">Ceratodon purpureus</name>
    <name type="common">Fire moss</name>
    <name type="synonym">Dicranum purpureum</name>
    <dbReference type="NCBI Taxonomy" id="3225"/>
    <lineage>
        <taxon>Eukaryota</taxon>
        <taxon>Viridiplantae</taxon>
        <taxon>Streptophyta</taxon>
        <taxon>Embryophyta</taxon>
        <taxon>Bryophyta</taxon>
        <taxon>Bryophytina</taxon>
        <taxon>Bryopsida</taxon>
        <taxon>Dicranidae</taxon>
        <taxon>Pseudoditrichales</taxon>
        <taxon>Ditrichaceae</taxon>
        <taxon>Ceratodon</taxon>
    </lineage>
</organism>
<evidence type="ECO:0000256" key="5">
    <source>
        <dbReference type="SAM" id="MobiDB-lite"/>
    </source>
</evidence>
<dbReference type="AlphaFoldDB" id="A0A8T0I979"/>
<protein>
    <recommendedName>
        <fullName evidence="6">MYND-type domain-containing protein</fullName>
    </recommendedName>
</protein>
<evidence type="ECO:0000256" key="1">
    <source>
        <dbReference type="ARBA" id="ARBA00022723"/>
    </source>
</evidence>
<evidence type="ECO:0000256" key="3">
    <source>
        <dbReference type="ARBA" id="ARBA00022833"/>
    </source>
</evidence>
<dbReference type="PANTHER" id="PTHR10237:SF14">
    <property type="entry name" value="MYND-TYPE DOMAIN-CONTAINING PROTEIN"/>
    <property type="match status" value="1"/>
</dbReference>
<dbReference type="GO" id="GO:0005634">
    <property type="term" value="C:nucleus"/>
    <property type="evidence" value="ECO:0007669"/>
    <property type="project" value="TreeGrafter"/>
</dbReference>
<feature type="region of interest" description="Disordered" evidence="5">
    <location>
        <begin position="1"/>
        <end position="26"/>
    </location>
</feature>
<dbReference type="Gene3D" id="6.10.140.2220">
    <property type="match status" value="1"/>
</dbReference>
<evidence type="ECO:0000259" key="6">
    <source>
        <dbReference type="PROSITE" id="PS50865"/>
    </source>
</evidence>
<accession>A0A8T0I979</accession>
<evidence type="ECO:0000313" key="8">
    <source>
        <dbReference type="Proteomes" id="UP000822688"/>
    </source>
</evidence>
<keyword evidence="1" id="KW-0479">Metal-binding</keyword>
<dbReference type="SUPFAM" id="SSF144232">
    <property type="entry name" value="HIT/MYND zinc finger-like"/>
    <property type="match status" value="1"/>
</dbReference>
<dbReference type="InterPro" id="IPR002893">
    <property type="entry name" value="Znf_MYND"/>
</dbReference>
<comment type="caution">
    <text evidence="7">The sequence shown here is derived from an EMBL/GenBank/DDBJ whole genome shotgun (WGS) entry which is preliminary data.</text>
</comment>
<proteinExistence type="predicted"/>
<sequence length="482" mass="54338">MANLEKGKGKGKGGGRSGSTRKVPETTVSRLQRVFKKIGLDEAYPGLHQASESELQVAFARYLHKAERHTELGISEDFNPVTLPTITFSAVDNSVHPSNRPMAVVENRSPLMKPYFDTLTMAELMSLMSNKMSVAFDEPPLDEEDFLGCRYFFRFVAEAVEHGSRVVVMQDEKQTVAVMVHVKAIHKLKGDPGTALFRVEYNCVPKTDPYLMERMTIISEFMKNTTVSTIVGTEHQIHFINQVLQAHERILDKSVVSKHDEEWYPRQKFIRPSFIVPLSPMTSDAELSTLQELEGAPASERTRNEPDPHCCVVCDQKSTKLKICSVCKSVKYCSRDCQVSDWPSHKKRCKAAESKPSPSGASILLNPKGMDMGDNIMTLINHRDPIGSITNIKPAKVNHMPDHKEGELYVIKVQAGSRDCLIYDRQRSFTTMVSDPREQAALRPVITSVNHRGGAKAYMYAKNEGNQFRVYLEDLPEQYVNW</sequence>
<feature type="domain" description="MYND-type" evidence="6">
    <location>
        <begin position="311"/>
        <end position="349"/>
    </location>
</feature>
<dbReference type="PROSITE" id="PS50865">
    <property type="entry name" value="ZF_MYND_2"/>
    <property type="match status" value="1"/>
</dbReference>
<gene>
    <name evidence="7" type="ORF">KC19_4G165200</name>
</gene>
<dbReference type="Pfam" id="PF01753">
    <property type="entry name" value="zf-MYND"/>
    <property type="match status" value="1"/>
</dbReference>
<reference evidence="7" key="1">
    <citation type="submission" date="2020-06" db="EMBL/GenBank/DDBJ databases">
        <title>WGS assembly of Ceratodon purpureus strain R40.</title>
        <authorList>
            <person name="Carey S.B."/>
            <person name="Jenkins J."/>
            <person name="Shu S."/>
            <person name="Lovell J.T."/>
            <person name="Sreedasyam A."/>
            <person name="Maumus F."/>
            <person name="Tiley G.P."/>
            <person name="Fernandez-Pozo N."/>
            <person name="Barry K."/>
            <person name="Chen C."/>
            <person name="Wang M."/>
            <person name="Lipzen A."/>
            <person name="Daum C."/>
            <person name="Saski C.A."/>
            <person name="Payton A.C."/>
            <person name="Mcbreen J.C."/>
            <person name="Conrad R.E."/>
            <person name="Kollar L.M."/>
            <person name="Olsson S."/>
            <person name="Huttunen S."/>
            <person name="Landis J.B."/>
            <person name="Wickett N.J."/>
            <person name="Johnson M.G."/>
            <person name="Rensing S.A."/>
            <person name="Grimwood J."/>
            <person name="Schmutz J."/>
            <person name="Mcdaniel S.F."/>
        </authorList>
    </citation>
    <scope>NUCLEOTIDE SEQUENCE</scope>
    <source>
        <strain evidence="7">R40</strain>
    </source>
</reference>
<dbReference type="GO" id="GO:0000981">
    <property type="term" value="F:DNA-binding transcription factor activity, RNA polymerase II-specific"/>
    <property type="evidence" value="ECO:0007669"/>
    <property type="project" value="TreeGrafter"/>
</dbReference>
<dbReference type="EMBL" id="CM026424">
    <property type="protein sequence ID" value="KAG0580330.1"/>
    <property type="molecule type" value="Genomic_DNA"/>
</dbReference>
<keyword evidence="8" id="KW-1185">Reference proteome</keyword>
<evidence type="ECO:0000256" key="2">
    <source>
        <dbReference type="ARBA" id="ARBA00022771"/>
    </source>
</evidence>
<evidence type="ECO:0000256" key="4">
    <source>
        <dbReference type="PROSITE-ProRule" id="PRU00134"/>
    </source>
</evidence>